<organism evidence="2">
    <name type="scientific">Trepomonas sp. PC1</name>
    <dbReference type="NCBI Taxonomy" id="1076344"/>
    <lineage>
        <taxon>Eukaryota</taxon>
        <taxon>Metamonada</taxon>
        <taxon>Diplomonadida</taxon>
        <taxon>Hexamitidae</taxon>
        <taxon>Hexamitinae</taxon>
        <taxon>Trepomonas</taxon>
    </lineage>
</organism>
<keyword evidence="1" id="KW-0175">Coiled coil</keyword>
<feature type="non-terminal residue" evidence="2">
    <location>
        <position position="1"/>
    </location>
</feature>
<gene>
    <name evidence="2" type="ORF">TPC1_31703</name>
</gene>
<protein>
    <submittedName>
        <fullName evidence="2">Uncharacterized protein</fullName>
    </submittedName>
</protein>
<evidence type="ECO:0000313" key="2">
    <source>
        <dbReference type="EMBL" id="JAP88802.1"/>
    </source>
</evidence>
<dbReference type="AlphaFoldDB" id="A0A146JW71"/>
<reference evidence="2" key="1">
    <citation type="submission" date="2015-07" db="EMBL/GenBank/DDBJ databases">
        <title>Adaptation to a free-living lifestyle via gene acquisitions in the diplomonad Trepomonas sp. PC1.</title>
        <authorList>
            <person name="Xu F."/>
            <person name="Jerlstrom-Hultqvist J."/>
            <person name="Kolisko M."/>
            <person name="Simpson A.G.B."/>
            <person name="Roger A.J."/>
            <person name="Svard S.G."/>
            <person name="Andersson J.O."/>
        </authorList>
    </citation>
    <scope>NUCLEOTIDE SEQUENCE</scope>
    <source>
        <strain evidence="2">PC1</strain>
    </source>
</reference>
<dbReference type="EMBL" id="GDID01007804">
    <property type="protein sequence ID" value="JAP88802.1"/>
    <property type="molecule type" value="Transcribed_RNA"/>
</dbReference>
<proteinExistence type="predicted"/>
<sequence>TLVTEAAPEVAVTRERDIQKHEIQTNQLNENYEEREAELEDEARIKQTNIKLQNVNVQKQVIQLEEKQVDQQLNIQQQISLKLTNQQFICLQLLHNQVVLLSFTPEHCQIERKYKTKANQIKQLTLNFFISVEDDLVKVFDVGLQNPIKEFKFQMLKCAECYGDVIYVNADYFYEIVDGVSKKSQKFQLLVSEQLVKYSPEAIITNKRIIMGKIQIQYDFFKFFSKDSEIEIINSVAYINNINGMFLLELTDQKITKVSEQFRLFNRCDNFLFGIDRKNRLMRLNTETMKLLQSTQSFSDLVCLAVNQIFIFWMEDGGEYGFEI</sequence>
<feature type="coiled-coil region" evidence="1">
    <location>
        <begin position="18"/>
        <end position="49"/>
    </location>
</feature>
<name>A0A146JW71_9EUKA</name>
<feature type="non-terminal residue" evidence="2">
    <location>
        <position position="324"/>
    </location>
</feature>
<evidence type="ECO:0000256" key="1">
    <source>
        <dbReference type="SAM" id="Coils"/>
    </source>
</evidence>
<accession>A0A146JW71</accession>